<feature type="domain" description="Nuclease associated modular" evidence="2">
    <location>
        <begin position="91"/>
        <end position="107"/>
    </location>
</feature>
<evidence type="ECO:0000313" key="3">
    <source>
        <dbReference type="EMBL" id="PIV41893.1"/>
    </source>
</evidence>
<dbReference type="CDD" id="cd00085">
    <property type="entry name" value="HNHc"/>
    <property type="match status" value="1"/>
</dbReference>
<dbReference type="SMART" id="SM00496">
    <property type="entry name" value="IENR2"/>
    <property type="match status" value="5"/>
</dbReference>
<feature type="compositionally biased region" description="Basic and acidic residues" evidence="1">
    <location>
        <begin position="25"/>
        <end position="43"/>
    </location>
</feature>
<gene>
    <name evidence="3" type="ORF">COS26_02975</name>
</gene>
<feature type="region of interest" description="Disordered" evidence="1">
    <location>
        <begin position="1"/>
        <end position="65"/>
    </location>
</feature>
<dbReference type="InterPro" id="IPR003615">
    <property type="entry name" value="HNH_nuc"/>
</dbReference>
<feature type="domain" description="Nuclease associated modular" evidence="2">
    <location>
        <begin position="74"/>
        <end position="90"/>
    </location>
</feature>
<feature type="domain" description="Nuclease associated modular" evidence="2">
    <location>
        <begin position="108"/>
        <end position="127"/>
    </location>
</feature>
<feature type="domain" description="Nuclease associated modular" evidence="2">
    <location>
        <begin position="21"/>
        <end position="37"/>
    </location>
</feature>
<evidence type="ECO:0000259" key="2">
    <source>
        <dbReference type="SMART" id="SM00496"/>
    </source>
</evidence>
<name>A0A2M7D781_9BACT</name>
<dbReference type="GO" id="GO:0003677">
    <property type="term" value="F:DNA binding"/>
    <property type="evidence" value="ECO:0007669"/>
    <property type="project" value="InterPro"/>
</dbReference>
<feature type="domain" description="Nuclease associated modular" evidence="2">
    <location>
        <begin position="51"/>
        <end position="67"/>
    </location>
</feature>
<sequence>MPPGVYERTDKIRKSISQACKGRRLPKESKKKISEAIKKQWKEGKRKSSMLGRFHSKETKEKMSKFRLEKKKQLGYINSPETRKKISKILKGRKLSEKIKRKISETLKGKKKPPFTEEHKKKISEKGKMPRPWLSGENSPFWKGGRSQLSKRIKNSFRYKKWRELIFQRDNWICQKCRKRGGITLHPHHKKSLATILEENNIKTLEGALNCKELWDVNNGITICRKCHKETETYGWNRYNKMVQGK</sequence>
<accession>A0A2M7D781</accession>
<dbReference type="AlphaFoldDB" id="A0A2M7D781"/>
<organism evidence="3 4">
    <name type="scientific">Candidatus Nealsonbacteria bacterium CG02_land_8_20_14_3_00_40_11</name>
    <dbReference type="NCBI Taxonomy" id="1974700"/>
    <lineage>
        <taxon>Bacteria</taxon>
        <taxon>Candidatus Nealsoniibacteriota</taxon>
    </lineage>
</organism>
<dbReference type="EMBL" id="PEUA01000064">
    <property type="protein sequence ID" value="PIV41893.1"/>
    <property type="molecule type" value="Genomic_DNA"/>
</dbReference>
<reference evidence="4" key="1">
    <citation type="submission" date="2017-09" db="EMBL/GenBank/DDBJ databases">
        <title>Depth-based differentiation of microbial function through sediment-hosted aquifers and enrichment of novel symbionts in the deep terrestrial subsurface.</title>
        <authorList>
            <person name="Probst A.J."/>
            <person name="Ladd B."/>
            <person name="Jarett J.K."/>
            <person name="Geller-Mcgrath D.E."/>
            <person name="Sieber C.M.K."/>
            <person name="Emerson J.B."/>
            <person name="Anantharaman K."/>
            <person name="Thomas B.C."/>
            <person name="Malmstrom R."/>
            <person name="Stieglmeier M."/>
            <person name="Klingl A."/>
            <person name="Woyke T."/>
            <person name="Ryan C.M."/>
            <person name="Banfield J.F."/>
        </authorList>
    </citation>
    <scope>NUCLEOTIDE SEQUENCE [LARGE SCALE GENOMIC DNA]</scope>
</reference>
<feature type="compositionally biased region" description="Basic and acidic residues" evidence="1">
    <location>
        <begin position="109"/>
        <end position="128"/>
    </location>
</feature>
<evidence type="ECO:0000313" key="4">
    <source>
        <dbReference type="Proteomes" id="UP000230304"/>
    </source>
</evidence>
<proteinExistence type="predicted"/>
<feature type="region of interest" description="Disordered" evidence="1">
    <location>
        <begin position="109"/>
        <end position="137"/>
    </location>
</feature>
<dbReference type="Proteomes" id="UP000230304">
    <property type="component" value="Unassembled WGS sequence"/>
</dbReference>
<protein>
    <recommendedName>
        <fullName evidence="2">Nuclease associated modular domain-containing protein</fullName>
    </recommendedName>
</protein>
<feature type="compositionally biased region" description="Basic and acidic residues" evidence="1">
    <location>
        <begin position="55"/>
        <end position="65"/>
    </location>
</feature>
<comment type="caution">
    <text evidence="3">The sequence shown here is derived from an EMBL/GenBank/DDBJ whole genome shotgun (WGS) entry which is preliminary data.</text>
</comment>
<dbReference type="InterPro" id="IPR003611">
    <property type="entry name" value="NUMOD3"/>
</dbReference>
<evidence type="ECO:0000256" key="1">
    <source>
        <dbReference type="SAM" id="MobiDB-lite"/>
    </source>
</evidence>
<dbReference type="Pfam" id="PF07460">
    <property type="entry name" value="NUMOD3"/>
    <property type="match status" value="2"/>
</dbReference>